<sequence length="140" mass="15591">MLHMLKLSVGPKDVAQLRAIQKLRAVADPPLRHQTRMMPKRREEVLDGGSIYWVVSGFLQVRQRILDIIEDQWDDGTPCAGLVLDPKLVMVEARATKAFQGWRYLSPEDAPPDVVEGVAASGMEALPPALRAALREARLI</sequence>
<dbReference type="RefSeq" id="WP_318648492.1">
    <property type="nucleotide sequence ID" value="NZ_CP137852.1"/>
</dbReference>
<evidence type="ECO:0000313" key="1">
    <source>
        <dbReference type="EMBL" id="WPB84530.1"/>
    </source>
</evidence>
<dbReference type="InterPro" id="IPR008320">
    <property type="entry name" value="UCP032025"/>
</dbReference>
<dbReference type="EMBL" id="CP137852">
    <property type="protein sequence ID" value="WPB84530.1"/>
    <property type="molecule type" value="Genomic_DNA"/>
</dbReference>
<evidence type="ECO:0000313" key="2">
    <source>
        <dbReference type="Proteomes" id="UP001305521"/>
    </source>
</evidence>
<dbReference type="Proteomes" id="UP001305521">
    <property type="component" value="Chromosome"/>
</dbReference>
<accession>A0ABZ0PFX3</accession>
<organism evidence="1 2">
    <name type="scientific">Sediminicoccus rosea</name>
    <dbReference type="NCBI Taxonomy" id="1225128"/>
    <lineage>
        <taxon>Bacteria</taxon>
        <taxon>Pseudomonadati</taxon>
        <taxon>Pseudomonadota</taxon>
        <taxon>Alphaproteobacteria</taxon>
        <taxon>Acetobacterales</taxon>
        <taxon>Roseomonadaceae</taxon>
        <taxon>Sediminicoccus</taxon>
    </lineage>
</organism>
<name>A0ABZ0PFX3_9PROT</name>
<protein>
    <submittedName>
        <fullName evidence="1">DUF1489 domain-containing protein</fullName>
    </submittedName>
</protein>
<dbReference type="PIRSF" id="PIRSF032025">
    <property type="entry name" value="UCP032025"/>
    <property type="match status" value="1"/>
</dbReference>
<keyword evidence="2" id="KW-1185">Reference proteome</keyword>
<dbReference type="Pfam" id="PF07370">
    <property type="entry name" value="DUF1489"/>
    <property type="match status" value="1"/>
</dbReference>
<gene>
    <name evidence="1" type="ORF">R9Z33_20835</name>
</gene>
<proteinExistence type="predicted"/>
<reference evidence="1 2" key="1">
    <citation type="submission" date="2023-11" db="EMBL/GenBank/DDBJ databases">
        <title>Arctic aerobic anoxygenic photoheterotroph Sediminicoccus rosea KRV36 adapts its photosynthesis to long days of polar summer.</title>
        <authorList>
            <person name="Tomasch J."/>
            <person name="Kopejtka K."/>
            <person name="Bily T."/>
            <person name="Gardiner A.T."/>
            <person name="Gardian Z."/>
            <person name="Shivaramu S."/>
            <person name="Koblizek M."/>
            <person name="Engelhardt F."/>
            <person name="Kaftan D."/>
        </authorList>
    </citation>
    <scope>NUCLEOTIDE SEQUENCE [LARGE SCALE GENOMIC DNA]</scope>
    <source>
        <strain evidence="1 2">R-30</strain>
    </source>
</reference>